<reference evidence="7" key="1">
    <citation type="submission" date="2013-11" db="EMBL/GenBank/DDBJ databases">
        <title>Genome sequence of the fusiform rust pathogen reveals effectors for host alternation and coevolution with pine.</title>
        <authorList>
            <consortium name="DOE Joint Genome Institute"/>
            <person name="Smith K."/>
            <person name="Pendleton A."/>
            <person name="Kubisiak T."/>
            <person name="Anderson C."/>
            <person name="Salamov A."/>
            <person name="Aerts A."/>
            <person name="Riley R."/>
            <person name="Clum A."/>
            <person name="Lindquist E."/>
            <person name="Ence D."/>
            <person name="Campbell M."/>
            <person name="Kronenberg Z."/>
            <person name="Feau N."/>
            <person name="Dhillon B."/>
            <person name="Hamelin R."/>
            <person name="Burleigh J."/>
            <person name="Smith J."/>
            <person name="Yandell M."/>
            <person name="Nelson C."/>
            <person name="Grigoriev I."/>
            <person name="Davis J."/>
        </authorList>
    </citation>
    <scope>NUCLEOTIDE SEQUENCE</scope>
    <source>
        <strain evidence="7">G11</strain>
    </source>
</reference>
<comment type="similarity">
    <text evidence="2 6">Belongs to the terpene synthase family.</text>
</comment>
<gene>
    <name evidence="7" type="ORF">CROQUDRAFT_110334</name>
</gene>
<dbReference type="SUPFAM" id="SSF48576">
    <property type="entry name" value="Terpenoid synthases"/>
    <property type="match status" value="1"/>
</dbReference>
<comment type="caution">
    <text evidence="7">The sequence shown here is derived from an EMBL/GenBank/DDBJ whole genome shotgun (WGS) entry which is preliminary data.</text>
</comment>
<accession>A0A9P6NDJ2</accession>
<evidence type="ECO:0000256" key="4">
    <source>
        <dbReference type="ARBA" id="ARBA00022842"/>
    </source>
</evidence>
<dbReference type="SFLD" id="SFLDG01020">
    <property type="entry name" value="Terpene_Cyclase_Like_2"/>
    <property type="match status" value="1"/>
</dbReference>
<evidence type="ECO:0000313" key="7">
    <source>
        <dbReference type="EMBL" id="KAG0141706.1"/>
    </source>
</evidence>
<protein>
    <recommendedName>
        <fullName evidence="6">Terpene synthase</fullName>
        <ecNumber evidence="6">4.2.3.-</ecNumber>
    </recommendedName>
</protein>
<dbReference type="SFLD" id="SFLDS00005">
    <property type="entry name" value="Isoprenoid_Synthase_Type_I"/>
    <property type="match status" value="1"/>
</dbReference>
<dbReference type="GO" id="GO:0010333">
    <property type="term" value="F:terpene synthase activity"/>
    <property type="evidence" value="ECO:0007669"/>
    <property type="project" value="InterPro"/>
</dbReference>
<dbReference type="GO" id="GO:0046872">
    <property type="term" value="F:metal ion binding"/>
    <property type="evidence" value="ECO:0007669"/>
    <property type="project" value="UniProtKB-KW"/>
</dbReference>
<comment type="cofactor">
    <cofactor evidence="1 6">
        <name>Mg(2+)</name>
        <dbReference type="ChEBI" id="CHEBI:18420"/>
    </cofactor>
</comment>
<evidence type="ECO:0000256" key="1">
    <source>
        <dbReference type="ARBA" id="ARBA00001946"/>
    </source>
</evidence>
<sequence length="379" mass="43367">MACSNCCPRLKSIFNIKARPTKVKATDTPRKPVCVDTNNTKDCDNLDKIELTEAKNNHTKSFGKLMSDIRIWSQWLMYNLGGEQLKKLKANDFALCTANWYPTAEWEEYKIITLFFVWLFAWDDLFESLILDSTRGTELANEYLSETIVFVRSCLGVGESLQELPKNPIINSFQVISKAIMKVYTDDQRQTLLEGLEKYFQGVNEEQRIIRSDELPSLDVFWKMRIGASGVEPTLAFNEYALKQHLPSHIMKSDPIKVIWKECTEIIIIVNDLISFRKEKVSGDVLNLITVTHSADGGVEIQEAFNKVFQLLTQSVNKMNTATKEALEIYKGSEVEQEVKNFVELVLMQCAGNLDWSLKTRRYGISPYIKEDGSIEIDL</sequence>
<dbReference type="Gene3D" id="1.10.600.10">
    <property type="entry name" value="Farnesyl Diphosphate Synthase"/>
    <property type="match status" value="1"/>
</dbReference>
<dbReference type="Pfam" id="PF19086">
    <property type="entry name" value="Terpene_syn_C_2"/>
    <property type="match status" value="1"/>
</dbReference>
<keyword evidence="3 6" id="KW-0479">Metal-binding</keyword>
<dbReference type="EMBL" id="MU167375">
    <property type="protein sequence ID" value="KAG0141706.1"/>
    <property type="molecule type" value="Genomic_DNA"/>
</dbReference>
<dbReference type="PANTHER" id="PTHR35201:SF4">
    <property type="entry name" value="BETA-PINACENE SYNTHASE-RELATED"/>
    <property type="match status" value="1"/>
</dbReference>
<dbReference type="PANTHER" id="PTHR35201">
    <property type="entry name" value="TERPENE SYNTHASE"/>
    <property type="match status" value="1"/>
</dbReference>
<dbReference type="InterPro" id="IPR008949">
    <property type="entry name" value="Isoprenoid_synthase_dom_sf"/>
</dbReference>
<keyword evidence="4 6" id="KW-0460">Magnesium</keyword>
<organism evidence="7 8">
    <name type="scientific">Cronartium quercuum f. sp. fusiforme G11</name>
    <dbReference type="NCBI Taxonomy" id="708437"/>
    <lineage>
        <taxon>Eukaryota</taxon>
        <taxon>Fungi</taxon>
        <taxon>Dikarya</taxon>
        <taxon>Basidiomycota</taxon>
        <taxon>Pucciniomycotina</taxon>
        <taxon>Pucciniomycetes</taxon>
        <taxon>Pucciniales</taxon>
        <taxon>Coleosporiaceae</taxon>
        <taxon>Cronartium</taxon>
    </lineage>
</organism>
<evidence type="ECO:0000256" key="6">
    <source>
        <dbReference type="RuleBase" id="RU366034"/>
    </source>
</evidence>
<dbReference type="AlphaFoldDB" id="A0A9P6NDJ2"/>
<dbReference type="InterPro" id="IPR034686">
    <property type="entry name" value="Terpene_cyclase-like_2"/>
</dbReference>
<evidence type="ECO:0000256" key="3">
    <source>
        <dbReference type="ARBA" id="ARBA00022723"/>
    </source>
</evidence>
<dbReference type="OrthoDB" id="6486656at2759"/>
<proteinExistence type="inferred from homology"/>
<keyword evidence="5 6" id="KW-0456">Lyase</keyword>
<evidence type="ECO:0000256" key="2">
    <source>
        <dbReference type="ARBA" id="ARBA00006333"/>
    </source>
</evidence>
<dbReference type="GO" id="GO:0008299">
    <property type="term" value="P:isoprenoid biosynthetic process"/>
    <property type="evidence" value="ECO:0007669"/>
    <property type="project" value="UniProtKB-ARBA"/>
</dbReference>
<name>A0A9P6NDJ2_9BASI</name>
<keyword evidence="8" id="KW-1185">Reference proteome</keyword>
<evidence type="ECO:0000256" key="5">
    <source>
        <dbReference type="ARBA" id="ARBA00023239"/>
    </source>
</evidence>
<dbReference type="EC" id="4.2.3.-" evidence="6"/>
<dbReference type="Proteomes" id="UP000886653">
    <property type="component" value="Unassembled WGS sequence"/>
</dbReference>
<evidence type="ECO:0000313" key="8">
    <source>
        <dbReference type="Proteomes" id="UP000886653"/>
    </source>
</evidence>